<proteinExistence type="predicted"/>
<dbReference type="OrthoDB" id="6367620at2759"/>
<dbReference type="HOGENOM" id="CLU_1397631_0_0_1"/>
<feature type="compositionally biased region" description="Low complexity" evidence="1">
    <location>
        <begin position="176"/>
        <end position="195"/>
    </location>
</feature>
<keyword evidence="2" id="KW-0812">Transmembrane</keyword>
<feature type="region of interest" description="Disordered" evidence="1">
    <location>
        <begin position="96"/>
        <end position="195"/>
    </location>
</feature>
<gene>
    <name evidence="3" type="ORF">DAPPUDRAFT_328682</name>
</gene>
<dbReference type="Proteomes" id="UP000000305">
    <property type="component" value="Unassembled WGS sequence"/>
</dbReference>
<dbReference type="AlphaFoldDB" id="E9HEG0"/>
<dbReference type="KEGG" id="dpx:DAPPUDRAFT_328682"/>
<feature type="compositionally biased region" description="Polar residues" evidence="1">
    <location>
        <begin position="122"/>
        <end position="135"/>
    </location>
</feature>
<feature type="compositionally biased region" description="Low complexity" evidence="1">
    <location>
        <begin position="141"/>
        <end position="156"/>
    </location>
</feature>
<sequence>MSRRFSNLQYISIGILFGTCVFLWTRKLNLTNSFPSSAAGNLRQVARNGNERRLIESMENRLEDDLPANVEDDEQIVYNQDENSNDLVLRPKEAADLVDTEEMPMNSPSASKEVEDEVVDPSKTSPNETVDETQSPEPELPVETVSETVETQTENTVDSEDGSTDSPATSNEISKSSVDVISTTTNSVTNTSPRE</sequence>
<feature type="compositionally biased region" description="Polar residues" evidence="1">
    <location>
        <begin position="164"/>
        <end position="175"/>
    </location>
</feature>
<dbReference type="InParanoid" id="E9HEG0"/>
<evidence type="ECO:0000256" key="2">
    <source>
        <dbReference type="SAM" id="Phobius"/>
    </source>
</evidence>
<name>E9HEG0_DAPPU</name>
<keyword evidence="2" id="KW-1133">Transmembrane helix</keyword>
<feature type="transmembrane region" description="Helical" evidence="2">
    <location>
        <begin position="7"/>
        <end position="25"/>
    </location>
</feature>
<evidence type="ECO:0000256" key="1">
    <source>
        <dbReference type="SAM" id="MobiDB-lite"/>
    </source>
</evidence>
<dbReference type="EMBL" id="GL732629">
    <property type="protein sequence ID" value="EFX69839.1"/>
    <property type="molecule type" value="Genomic_DNA"/>
</dbReference>
<organism evidence="3 4">
    <name type="scientific">Daphnia pulex</name>
    <name type="common">Water flea</name>
    <dbReference type="NCBI Taxonomy" id="6669"/>
    <lineage>
        <taxon>Eukaryota</taxon>
        <taxon>Metazoa</taxon>
        <taxon>Ecdysozoa</taxon>
        <taxon>Arthropoda</taxon>
        <taxon>Crustacea</taxon>
        <taxon>Branchiopoda</taxon>
        <taxon>Diplostraca</taxon>
        <taxon>Cladocera</taxon>
        <taxon>Anomopoda</taxon>
        <taxon>Daphniidae</taxon>
        <taxon>Daphnia</taxon>
    </lineage>
</organism>
<evidence type="ECO:0000313" key="4">
    <source>
        <dbReference type="Proteomes" id="UP000000305"/>
    </source>
</evidence>
<keyword evidence="4" id="KW-1185">Reference proteome</keyword>
<accession>E9HEG0</accession>
<evidence type="ECO:0000313" key="3">
    <source>
        <dbReference type="EMBL" id="EFX69839.1"/>
    </source>
</evidence>
<reference evidence="3 4" key="1">
    <citation type="journal article" date="2011" name="Science">
        <title>The ecoresponsive genome of Daphnia pulex.</title>
        <authorList>
            <person name="Colbourne J.K."/>
            <person name="Pfrender M.E."/>
            <person name="Gilbert D."/>
            <person name="Thomas W.K."/>
            <person name="Tucker A."/>
            <person name="Oakley T.H."/>
            <person name="Tokishita S."/>
            <person name="Aerts A."/>
            <person name="Arnold G.J."/>
            <person name="Basu M.K."/>
            <person name="Bauer D.J."/>
            <person name="Caceres C.E."/>
            <person name="Carmel L."/>
            <person name="Casola C."/>
            <person name="Choi J.H."/>
            <person name="Detter J.C."/>
            <person name="Dong Q."/>
            <person name="Dusheyko S."/>
            <person name="Eads B.D."/>
            <person name="Frohlich T."/>
            <person name="Geiler-Samerotte K.A."/>
            <person name="Gerlach D."/>
            <person name="Hatcher P."/>
            <person name="Jogdeo S."/>
            <person name="Krijgsveld J."/>
            <person name="Kriventseva E.V."/>
            <person name="Kultz D."/>
            <person name="Laforsch C."/>
            <person name="Lindquist E."/>
            <person name="Lopez J."/>
            <person name="Manak J.R."/>
            <person name="Muller J."/>
            <person name="Pangilinan J."/>
            <person name="Patwardhan R.P."/>
            <person name="Pitluck S."/>
            <person name="Pritham E.J."/>
            <person name="Rechtsteiner A."/>
            <person name="Rho M."/>
            <person name="Rogozin I.B."/>
            <person name="Sakarya O."/>
            <person name="Salamov A."/>
            <person name="Schaack S."/>
            <person name="Shapiro H."/>
            <person name="Shiga Y."/>
            <person name="Skalitzky C."/>
            <person name="Smith Z."/>
            <person name="Souvorov A."/>
            <person name="Sung W."/>
            <person name="Tang Z."/>
            <person name="Tsuchiya D."/>
            <person name="Tu H."/>
            <person name="Vos H."/>
            <person name="Wang M."/>
            <person name="Wolf Y.I."/>
            <person name="Yamagata H."/>
            <person name="Yamada T."/>
            <person name="Ye Y."/>
            <person name="Shaw J.R."/>
            <person name="Andrews J."/>
            <person name="Crease T.J."/>
            <person name="Tang H."/>
            <person name="Lucas S.M."/>
            <person name="Robertson H.M."/>
            <person name="Bork P."/>
            <person name="Koonin E.V."/>
            <person name="Zdobnov E.M."/>
            <person name="Grigoriev I.V."/>
            <person name="Lynch M."/>
            <person name="Boore J.L."/>
        </authorList>
    </citation>
    <scope>NUCLEOTIDE SEQUENCE [LARGE SCALE GENOMIC DNA]</scope>
</reference>
<protein>
    <submittedName>
        <fullName evidence="3">Uncharacterized protein</fullName>
    </submittedName>
</protein>
<keyword evidence="2" id="KW-0472">Membrane</keyword>